<comment type="caution">
    <text evidence="2">The sequence shown here is derived from an EMBL/GenBank/DDBJ whole genome shotgun (WGS) entry which is preliminary data.</text>
</comment>
<organism evidence="2 3">
    <name type="scientific">Ottowia thiooxydans</name>
    <dbReference type="NCBI Taxonomy" id="219182"/>
    <lineage>
        <taxon>Bacteria</taxon>
        <taxon>Pseudomonadati</taxon>
        <taxon>Pseudomonadota</taxon>
        <taxon>Betaproteobacteria</taxon>
        <taxon>Burkholderiales</taxon>
        <taxon>Comamonadaceae</taxon>
        <taxon>Ottowia</taxon>
    </lineage>
</organism>
<evidence type="ECO:0000313" key="3">
    <source>
        <dbReference type="Proteomes" id="UP001549320"/>
    </source>
</evidence>
<evidence type="ECO:0000313" key="2">
    <source>
        <dbReference type="EMBL" id="MET4576240.1"/>
    </source>
</evidence>
<proteinExistence type="predicted"/>
<gene>
    <name evidence="2" type="ORF">ABIE13_001340</name>
</gene>
<keyword evidence="3" id="KW-1185">Reference proteome</keyword>
<reference evidence="2 3" key="1">
    <citation type="submission" date="2024-06" db="EMBL/GenBank/DDBJ databases">
        <title>Sorghum-associated microbial communities from plants grown in Nebraska, USA.</title>
        <authorList>
            <person name="Schachtman D."/>
        </authorList>
    </citation>
    <scope>NUCLEOTIDE SEQUENCE [LARGE SCALE GENOMIC DNA]</scope>
    <source>
        <strain evidence="2 3">2709</strain>
    </source>
</reference>
<accession>A0ABV2Q6E2</accession>
<feature type="transmembrane region" description="Helical" evidence="1">
    <location>
        <begin position="53"/>
        <end position="74"/>
    </location>
</feature>
<feature type="transmembrane region" description="Helical" evidence="1">
    <location>
        <begin position="12"/>
        <end position="33"/>
    </location>
</feature>
<keyword evidence="1" id="KW-0472">Membrane</keyword>
<name>A0ABV2Q6E2_9BURK</name>
<evidence type="ECO:0000256" key="1">
    <source>
        <dbReference type="SAM" id="Phobius"/>
    </source>
</evidence>
<dbReference type="EMBL" id="JBEPSH010000002">
    <property type="protein sequence ID" value="MET4576240.1"/>
    <property type="molecule type" value="Genomic_DNA"/>
</dbReference>
<keyword evidence="1" id="KW-0812">Transmembrane</keyword>
<protein>
    <submittedName>
        <fullName evidence="2">Uncharacterized protein</fullName>
    </submittedName>
</protein>
<keyword evidence="1" id="KW-1133">Transmembrane helix</keyword>
<sequence>MYARPLFNRNEDAAPAWDVVFFLGWIISIFQAHRYFNTAASLIDSNASQPLCLMPLACVRFVVFNPVQLFRRLFCKKRRLRY</sequence>
<dbReference type="Proteomes" id="UP001549320">
    <property type="component" value="Unassembled WGS sequence"/>
</dbReference>